<proteinExistence type="inferred from homology"/>
<dbReference type="Proteomes" id="UP000288805">
    <property type="component" value="Unassembled WGS sequence"/>
</dbReference>
<name>A0A438IES1_VITVI</name>
<dbReference type="InterPro" id="IPR003653">
    <property type="entry name" value="Peptidase_C48_C"/>
</dbReference>
<dbReference type="SUPFAM" id="SSF54001">
    <property type="entry name" value="Cysteine proteinases"/>
    <property type="match status" value="1"/>
</dbReference>
<evidence type="ECO:0000256" key="3">
    <source>
        <dbReference type="ARBA" id="ARBA00022801"/>
    </source>
</evidence>
<protein>
    <recommendedName>
        <fullName evidence="4">Ubiquitin-like protease family profile domain-containing protein</fullName>
    </recommendedName>
</protein>
<accession>A0A438IES1</accession>
<dbReference type="Pfam" id="PF02902">
    <property type="entry name" value="Peptidase_C48"/>
    <property type="match status" value="1"/>
</dbReference>
<evidence type="ECO:0000313" key="5">
    <source>
        <dbReference type="EMBL" id="RVW95228.1"/>
    </source>
</evidence>
<dbReference type="EMBL" id="QGNW01000116">
    <property type="protein sequence ID" value="RVW95228.1"/>
    <property type="molecule type" value="Genomic_DNA"/>
</dbReference>
<evidence type="ECO:0000256" key="2">
    <source>
        <dbReference type="ARBA" id="ARBA00022670"/>
    </source>
</evidence>
<dbReference type="AlphaFoldDB" id="A0A438IES1"/>
<keyword evidence="3" id="KW-0378">Hydrolase</keyword>
<dbReference type="GO" id="GO:0008234">
    <property type="term" value="F:cysteine-type peptidase activity"/>
    <property type="evidence" value="ECO:0007669"/>
    <property type="project" value="InterPro"/>
</dbReference>
<dbReference type="InterPro" id="IPR038765">
    <property type="entry name" value="Papain-like_cys_pep_sf"/>
</dbReference>
<comment type="caution">
    <text evidence="5">The sequence shown here is derived from an EMBL/GenBank/DDBJ whole genome shotgun (WGS) entry which is preliminary data.</text>
</comment>
<evidence type="ECO:0000256" key="1">
    <source>
        <dbReference type="ARBA" id="ARBA00005234"/>
    </source>
</evidence>
<feature type="domain" description="Ubiquitin-like protease family profile" evidence="4">
    <location>
        <begin position="91"/>
        <end position="138"/>
    </location>
</feature>
<gene>
    <name evidence="5" type="ORF">CK203_025596</name>
</gene>
<comment type="similarity">
    <text evidence="1">Belongs to the peptidase C48 family.</text>
</comment>
<reference evidence="5 6" key="1">
    <citation type="journal article" date="2018" name="PLoS Genet.">
        <title>Population sequencing reveals clonal diversity and ancestral inbreeding in the grapevine cultivar Chardonnay.</title>
        <authorList>
            <person name="Roach M.J."/>
            <person name="Johnson D.L."/>
            <person name="Bohlmann J."/>
            <person name="van Vuuren H.J."/>
            <person name="Jones S.J."/>
            <person name="Pretorius I.S."/>
            <person name="Schmidt S.A."/>
            <person name="Borneman A.R."/>
        </authorList>
    </citation>
    <scope>NUCLEOTIDE SEQUENCE [LARGE SCALE GENOMIC DNA]</scope>
    <source>
        <strain evidence="6">cv. Chardonnay</strain>
        <tissue evidence="5">Leaf</tissue>
    </source>
</reference>
<dbReference type="Gene3D" id="3.40.395.10">
    <property type="entry name" value="Adenoviral Proteinase, Chain A"/>
    <property type="match status" value="1"/>
</dbReference>
<dbReference type="GO" id="GO:0006508">
    <property type="term" value="P:proteolysis"/>
    <property type="evidence" value="ECO:0007669"/>
    <property type="project" value="UniProtKB-KW"/>
</dbReference>
<evidence type="ECO:0000313" key="6">
    <source>
        <dbReference type="Proteomes" id="UP000288805"/>
    </source>
</evidence>
<sequence>MSICRTLEDSHSLSTLESLVVAYVFDVSLDKSELLVNFQYEHASRVDFLTLGPRQELLDVIINVFACKLNSFENKFKGIRPTRCYLPTTFAIYIPMHDTCPDHWYLCVINLHQHNIHILDSLPSIERDDMRTSSVRTVGIFRAYFHHFEELFGSWYEGENDPRSKKSGIDTLHGDILAVREGVKASRGVEERLTGCRVVERGWAVRDIFGVELERRRFFSLEEARSGGRVFLRREGRQRKEERFSGTFIVDSLLVSIGGFGSLEEERFFREEGFWVSWEKNDPKRYGTPPMQKDAIKAMPTVKSKENLQCSVCLDDFEISAGRGDAILIQMLLRMLASNSSEMSNNGHGSSEGGMRLYM</sequence>
<evidence type="ECO:0000259" key="4">
    <source>
        <dbReference type="Pfam" id="PF02902"/>
    </source>
</evidence>
<organism evidence="5 6">
    <name type="scientific">Vitis vinifera</name>
    <name type="common">Grape</name>
    <dbReference type="NCBI Taxonomy" id="29760"/>
    <lineage>
        <taxon>Eukaryota</taxon>
        <taxon>Viridiplantae</taxon>
        <taxon>Streptophyta</taxon>
        <taxon>Embryophyta</taxon>
        <taxon>Tracheophyta</taxon>
        <taxon>Spermatophyta</taxon>
        <taxon>Magnoliopsida</taxon>
        <taxon>eudicotyledons</taxon>
        <taxon>Gunneridae</taxon>
        <taxon>Pentapetalae</taxon>
        <taxon>rosids</taxon>
        <taxon>Vitales</taxon>
        <taxon>Vitaceae</taxon>
        <taxon>Viteae</taxon>
        <taxon>Vitis</taxon>
    </lineage>
</organism>
<keyword evidence="2" id="KW-0645">Protease</keyword>